<dbReference type="Proteomes" id="UP000250321">
    <property type="component" value="Unassembled WGS sequence"/>
</dbReference>
<name>A0A314YFF8_PRUYE</name>
<accession>A0A314YFF8</accession>
<organism evidence="1 2">
    <name type="scientific">Prunus yedoensis var. nudiflora</name>
    <dbReference type="NCBI Taxonomy" id="2094558"/>
    <lineage>
        <taxon>Eukaryota</taxon>
        <taxon>Viridiplantae</taxon>
        <taxon>Streptophyta</taxon>
        <taxon>Embryophyta</taxon>
        <taxon>Tracheophyta</taxon>
        <taxon>Spermatophyta</taxon>
        <taxon>Magnoliopsida</taxon>
        <taxon>eudicotyledons</taxon>
        <taxon>Gunneridae</taxon>
        <taxon>Pentapetalae</taxon>
        <taxon>rosids</taxon>
        <taxon>fabids</taxon>
        <taxon>Rosales</taxon>
        <taxon>Rosaceae</taxon>
        <taxon>Amygdaloideae</taxon>
        <taxon>Amygdaleae</taxon>
        <taxon>Prunus</taxon>
    </lineage>
</organism>
<reference evidence="1 2" key="1">
    <citation type="submission" date="2018-02" db="EMBL/GenBank/DDBJ databases">
        <title>Draft genome of wild Prunus yedoensis var. nudiflora.</title>
        <authorList>
            <person name="Baek S."/>
            <person name="Kim J.-H."/>
            <person name="Choi K."/>
            <person name="Kim G.-B."/>
            <person name="Cho A."/>
            <person name="Jang H."/>
            <person name="Shin C.-H."/>
            <person name="Yu H.-J."/>
            <person name="Mun J.-H."/>
        </authorList>
    </citation>
    <scope>NUCLEOTIDE SEQUENCE [LARGE SCALE GENOMIC DNA]</scope>
    <source>
        <strain evidence="2">cv. Jeju island</strain>
        <tissue evidence="1">Leaf</tissue>
    </source>
</reference>
<gene>
    <name evidence="1" type="ORF">Pyn_04922</name>
</gene>
<dbReference type="EMBL" id="PJQY01000988">
    <property type="protein sequence ID" value="PQQ06242.1"/>
    <property type="molecule type" value="Genomic_DNA"/>
</dbReference>
<protein>
    <submittedName>
        <fullName evidence="1">Uncharacterized protein</fullName>
    </submittedName>
</protein>
<evidence type="ECO:0000313" key="2">
    <source>
        <dbReference type="Proteomes" id="UP000250321"/>
    </source>
</evidence>
<proteinExistence type="predicted"/>
<evidence type="ECO:0000313" key="1">
    <source>
        <dbReference type="EMBL" id="PQQ06242.1"/>
    </source>
</evidence>
<sequence>MKTSLGCCKLLSNHENSYSFLNSAATSISSGHPSHQPPSLAAASIPAAINPHLLVAQEPQQPSNHFPSSLRLLQAFQRPSQPFLNHHNHVSYFLTLNIKID</sequence>
<comment type="caution">
    <text evidence="1">The sequence shown here is derived from an EMBL/GenBank/DDBJ whole genome shotgun (WGS) entry which is preliminary data.</text>
</comment>
<dbReference type="AlphaFoldDB" id="A0A314YFF8"/>
<keyword evidence="2" id="KW-1185">Reference proteome</keyword>